<name>A0A2P5F8P5_TREOI</name>
<dbReference type="AlphaFoldDB" id="A0A2P5F8P5"/>
<accession>A0A2P5F8P5</accession>
<comment type="caution">
    <text evidence="2">The sequence shown here is derived from an EMBL/GenBank/DDBJ whole genome shotgun (WGS) entry which is preliminary data.</text>
</comment>
<dbReference type="InParanoid" id="A0A2P5F8P5"/>
<proteinExistence type="predicted"/>
<organism evidence="2 3">
    <name type="scientific">Trema orientale</name>
    <name type="common">Charcoal tree</name>
    <name type="synonym">Celtis orientalis</name>
    <dbReference type="NCBI Taxonomy" id="63057"/>
    <lineage>
        <taxon>Eukaryota</taxon>
        <taxon>Viridiplantae</taxon>
        <taxon>Streptophyta</taxon>
        <taxon>Embryophyta</taxon>
        <taxon>Tracheophyta</taxon>
        <taxon>Spermatophyta</taxon>
        <taxon>Magnoliopsida</taxon>
        <taxon>eudicotyledons</taxon>
        <taxon>Gunneridae</taxon>
        <taxon>Pentapetalae</taxon>
        <taxon>rosids</taxon>
        <taxon>fabids</taxon>
        <taxon>Rosales</taxon>
        <taxon>Cannabaceae</taxon>
        <taxon>Trema</taxon>
    </lineage>
</organism>
<evidence type="ECO:0000256" key="1">
    <source>
        <dbReference type="SAM" id="MobiDB-lite"/>
    </source>
</evidence>
<feature type="compositionally biased region" description="Basic and acidic residues" evidence="1">
    <location>
        <begin position="24"/>
        <end position="33"/>
    </location>
</feature>
<evidence type="ECO:0000313" key="2">
    <source>
        <dbReference type="EMBL" id="PON94165.1"/>
    </source>
</evidence>
<protein>
    <submittedName>
        <fullName evidence="2">Uncharacterized protein</fullName>
    </submittedName>
</protein>
<feature type="non-terminal residue" evidence="2">
    <location>
        <position position="55"/>
    </location>
</feature>
<gene>
    <name evidence="2" type="ORF">TorRG33x02_102040</name>
</gene>
<dbReference type="Proteomes" id="UP000237000">
    <property type="component" value="Unassembled WGS sequence"/>
</dbReference>
<feature type="region of interest" description="Disordered" evidence="1">
    <location>
        <begin position="1"/>
        <end position="55"/>
    </location>
</feature>
<dbReference type="EMBL" id="JXTC01000054">
    <property type="protein sequence ID" value="PON94165.1"/>
    <property type="molecule type" value="Genomic_DNA"/>
</dbReference>
<evidence type="ECO:0000313" key="3">
    <source>
        <dbReference type="Proteomes" id="UP000237000"/>
    </source>
</evidence>
<keyword evidence="3" id="KW-1185">Reference proteome</keyword>
<sequence length="55" mass="6212">MGYRKADESFETASTDCELGDSDSECRGQEPHEAQNASQLDRQVECHGQKNYMLD</sequence>
<reference evidence="3" key="1">
    <citation type="submission" date="2016-06" db="EMBL/GenBank/DDBJ databases">
        <title>Parallel loss of symbiosis genes in relatives of nitrogen-fixing non-legume Parasponia.</title>
        <authorList>
            <person name="Van Velzen R."/>
            <person name="Holmer R."/>
            <person name="Bu F."/>
            <person name="Rutten L."/>
            <person name="Van Zeijl A."/>
            <person name="Liu W."/>
            <person name="Santuari L."/>
            <person name="Cao Q."/>
            <person name="Sharma T."/>
            <person name="Shen D."/>
            <person name="Roswanjaya Y."/>
            <person name="Wardhani T."/>
            <person name="Kalhor M.S."/>
            <person name="Jansen J."/>
            <person name="Van den Hoogen J."/>
            <person name="Gungor B."/>
            <person name="Hartog M."/>
            <person name="Hontelez J."/>
            <person name="Verver J."/>
            <person name="Yang W.-C."/>
            <person name="Schijlen E."/>
            <person name="Repin R."/>
            <person name="Schilthuizen M."/>
            <person name="Schranz E."/>
            <person name="Heidstra R."/>
            <person name="Miyata K."/>
            <person name="Fedorova E."/>
            <person name="Kohlen W."/>
            <person name="Bisseling T."/>
            <person name="Smit S."/>
            <person name="Geurts R."/>
        </authorList>
    </citation>
    <scope>NUCLEOTIDE SEQUENCE [LARGE SCALE GENOMIC DNA]</scope>
    <source>
        <strain evidence="3">cv. RG33-2</strain>
    </source>
</reference>